<organism evidence="5 6">
    <name type="scientific">Limulus polyphemus</name>
    <name type="common">Atlantic horseshoe crab</name>
    <dbReference type="NCBI Taxonomy" id="6850"/>
    <lineage>
        <taxon>Eukaryota</taxon>
        <taxon>Metazoa</taxon>
        <taxon>Ecdysozoa</taxon>
        <taxon>Arthropoda</taxon>
        <taxon>Chelicerata</taxon>
        <taxon>Merostomata</taxon>
        <taxon>Xiphosura</taxon>
        <taxon>Limulidae</taxon>
        <taxon>Limulus</taxon>
    </lineage>
</organism>
<dbReference type="Pfam" id="PF13417">
    <property type="entry name" value="GST_N_3"/>
    <property type="match status" value="1"/>
</dbReference>
<protein>
    <submittedName>
        <fullName evidence="6">Ganglioside-induced differentiation-associated protein 1-like</fullName>
    </submittedName>
</protein>
<dbReference type="RefSeq" id="XP_013777316.1">
    <property type="nucleotide sequence ID" value="XM_013921862.2"/>
</dbReference>
<dbReference type="Proteomes" id="UP000694941">
    <property type="component" value="Unplaced"/>
</dbReference>
<feature type="coiled-coil region" evidence="2">
    <location>
        <begin position="166"/>
        <end position="224"/>
    </location>
</feature>
<dbReference type="Gene3D" id="3.40.30.10">
    <property type="entry name" value="Glutaredoxin"/>
    <property type="match status" value="1"/>
</dbReference>
<dbReference type="PROSITE" id="PS50404">
    <property type="entry name" value="GST_NTER"/>
    <property type="match status" value="1"/>
</dbReference>
<proteinExistence type="inferred from homology"/>
<evidence type="ECO:0000256" key="1">
    <source>
        <dbReference type="ARBA" id="ARBA00007409"/>
    </source>
</evidence>
<dbReference type="SUPFAM" id="SSF47616">
    <property type="entry name" value="GST C-terminal domain-like"/>
    <property type="match status" value="1"/>
</dbReference>
<sequence>MAAQGSNIDKETSSGNSNGSLELYCWYSSFYSRKVLFALHEKCLNFKSIIVDLSKIEQYQPWYLRLNPRGEVPTLKDGVKIIPDSGRILDYLEDNFSNGNTPRLMPEKGTEEIQHVKKMRDLLVVVPIPLITFGCLYHPDLTTDMKISSCERKKRLSFMSNISNNLDQLMEKYPEFKEVYEEKKQRLQTFLSEFQDGNKVKTALDNLEVTLDIVEQELASHTGDKSSWWLCWQNFAIPDIILTLILQRLSDLGLSNRYLIKDKRPHLSQYFKQVQEREAYKKTFHQRAGFLCKICCDKKRGVTAIGVVAVVVGVIAFGALAYRRMK</sequence>
<feature type="transmembrane region" description="Helical" evidence="3">
    <location>
        <begin position="301"/>
        <end position="322"/>
    </location>
</feature>
<name>A0ABM1B939_LIMPO</name>
<gene>
    <name evidence="6" type="primary">LOC106461995</name>
</gene>
<evidence type="ECO:0000313" key="5">
    <source>
        <dbReference type="Proteomes" id="UP000694941"/>
    </source>
</evidence>
<reference evidence="6" key="1">
    <citation type="submission" date="2025-08" db="UniProtKB">
        <authorList>
            <consortium name="RefSeq"/>
        </authorList>
    </citation>
    <scope>IDENTIFICATION</scope>
    <source>
        <tissue evidence="6">Muscle</tissue>
    </source>
</reference>
<comment type="similarity">
    <text evidence="1">Belongs to the GST superfamily.</text>
</comment>
<dbReference type="InterPro" id="IPR036249">
    <property type="entry name" value="Thioredoxin-like_sf"/>
</dbReference>
<evidence type="ECO:0000256" key="2">
    <source>
        <dbReference type="SAM" id="Coils"/>
    </source>
</evidence>
<dbReference type="InterPro" id="IPR036282">
    <property type="entry name" value="Glutathione-S-Trfase_C_sf"/>
</dbReference>
<feature type="domain" description="GST N-terminal" evidence="4">
    <location>
        <begin position="19"/>
        <end position="100"/>
    </location>
</feature>
<keyword evidence="2" id="KW-0175">Coiled coil</keyword>
<evidence type="ECO:0000256" key="3">
    <source>
        <dbReference type="SAM" id="Phobius"/>
    </source>
</evidence>
<dbReference type="PANTHER" id="PTHR44188:SF1">
    <property type="entry name" value="GDAP1, ISOFORM A"/>
    <property type="match status" value="1"/>
</dbReference>
<keyword evidence="3" id="KW-0472">Membrane</keyword>
<dbReference type="SUPFAM" id="SSF52833">
    <property type="entry name" value="Thioredoxin-like"/>
    <property type="match status" value="1"/>
</dbReference>
<evidence type="ECO:0000259" key="4">
    <source>
        <dbReference type="PROSITE" id="PS50404"/>
    </source>
</evidence>
<dbReference type="PANTHER" id="PTHR44188">
    <property type="entry name" value="GDAP1, ISOFORM A"/>
    <property type="match status" value="1"/>
</dbReference>
<keyword evidence="5" id="KW-1185">Reference proteome</keyword>
<dbReference type="CDD" id="cd00570">
    <property type="entry name" value="GST_N_family"/>
    <property type="match status" value="1"/>
</dbReference>
<accession>A0ABM1B939</accession>
<dbReference type="GeneID" id="106461995"/>
<keyword evidence="3" id="KW-0812">Transmembrane</keyword>
<dbReference type="InterPro" id="IPR004045">
    <property type="entry name" value="Glutathione_S-Trfase_N"/>
</dbReference>
<keyword evidence="3" id="KW-1133">Transmembrane helix</keyword>
<dbReference type="Gene3D" id="1.20.1050.10">
    <property type="match status" value="1"/>
</dbReference>
<evidence type="ECO:0000313" key="6">
    <source>
        <dbReference type="RefSeq" id="XP_013777316.1"/>
    </source>
</evidence>